<keyword evidence="2 4" id="KW-0689">Ribosomal protein</keyword>
<dbReference type="PANTHER" id="PTHR11545">
    <property type="entry name" value="RIBOSOMAL PROTEIN L13"/>
    <property type="match status" value="1"/>
</dbReference>
<dbReference type="PIRSF" id="PIRSF002181">
    <property type="entry name" value="Ribosomal_L13"/>
    <property type="match status" value="1"/>
</dbReference>
<comment type="function">
    <text evidence="4">This protein is one of the early assembly proteins of the 50S ribosomal subunit, although it is not seen to bind rRNA by itself. It is important during the early stages of 50S assembly.</text>
</comment>
<dbReference type="HAMAP" id="MF_01366">
    <property type="entry name" value="Ribosomal_uL13"/>
    <property type="match status" value="1"/>
</dbReference>
<protein>
    <recommendedName>
        <fullName evidence="4">Large ribosomal subunit protein uL13</fullName>
    </recommendedName>
</protein>
<dbReference type="GO" id="GO:0017148">
    <property type="term" value="P:negative regulation of translation"/>
    <property type="evidence" value="ECO:0007669"/>
    <property type="project" value="TreeGrafter"/>
</dbReference>
<dbReference type="AlphaFoldDB" id="A0A1G2BCR7"/>
<dbReference type="PANTHER" id="PTHR11545:SF2">
    <property type="entry name" value="LARGE RIBOSOMAL SUBUNIT PROTEIN UL13M"/>
    <property type="match status" value="1"/>
</dbReference>
<gene>
    <name evidence="4" type="primary">rplM</name>
    <name evidence="5" type="ORF">A2319_00580</name>
</gene>
<organism evidence="5 6">
    <name type="scientific">Candidatus Kerfeldbacteria bacterium RIFOXYB2_FULL_38_14</name>
    <dbReference type="NCBI Taxonomy" id="1798547"/>
    <lineage>
        <taxon>Bacteria</taxon>
        <taxon>Candidatus Kerfeldiibacteriota</taxon>
    </lineage>
</organism>
<dbReference type="NCBIfam" id="TIGR01066">
    <property type="entry name" value="rplM_bact"/>
    <property type="match status" value="1"/>
</dbReference>
<evidence type="ECO:0000256" key="3">
    <source>
        <dbReference type="ARBA" id="ARBA00023274"/>
    </source>
</evidence>
<dbReference type="GO" id="GO:0003735">
    <property type="term" value="F:structural constituent of ribosome"/>
    <property type="evidence" value="ECO:0007669"/>
    <property type="project" value="InterPro"/>
</dbReference>
<dbReference type="CDD" id="cd00392">
    <property type="entry name" value="Ribosomal_L13"/>
    <property type="match status" value="1"/>
</dbReference>
<name>A0A1G2BCR7_9BACT</name>
<keyword evidence="3 4" id="KW-0687">Ribonucleoprotein</keyword>
<dbReference type="Pfam" id="PF00572">
    <property type="entry name" value="Ribosomal_L13"/>
    <property type="match status" value="1"/>
</dbReference>
<comment type="similarity">
    <text evidence="1 4">Belongs to the universal ribosomal protein uL13 family.</text>
</comment>
<dbReference type="InterPro" id="IPR036899">
    <property type="entry name" value="Ribosomal_uL13_sf"/>
</dbReference>
<accession>A0A1G2BCR7</accession>
<dbReference type="Gene3D" id="3.90.1180.10">
    <property type="entry name" value="Ribosomal protein L13"/>
    <property type="match status" value="1"/>
</dbReference>
<sequence>MERKKHTIDATNKAPGRLASEIAVLLRGKNKTSFAPHLDNGDEVVVKNVGKMKFTGKKLNQKIYFRNTGYPGGIRTEKAGDLMKNNPAKVLLVAVRLMLPDVKFRSKMLKRLIIE</sequence>
<dbReference type="InterPro" id="IPR005823">
    <property type="entry name" value="Ribosomal_uL13_bac-type"/>
</dbReference>
<reference evidence="5 6" key="1">
    <citation type="journal article" date="2016" name="Nat. Commun.">
        <title>Thousands of microbial genomes shed light on interconnected biogeochemical processes in an aquifer system.</title>
        <authorList>
            <person name="Anantharaman K."/>
            <person name="Brown C.T."/>
            <person name="Hug L.A."/>
            <person name="Sharon I."/>
            <person name="Castelle C.J."/>
            <person name="Probst A.J."/>
            <person name="Thomas B.C."/>
            <person name="Singh A."/>
            <person name="Wilkins M.J."/>
            <person name="Karaoz U."/>
            <person name="Brodie E.L."/>
            <person name="Williams K.H."/>
            <person name="Hubbard S.S."/>
            <person name="Banfield J.F."/>
        </authorList>
    </citation>
    <scope>NUCLEOTIDE SEQUENCE [LARGE SCALE GENOMIC DNA]</scope>
</reference>
<dbReference type="Proteomes" id="UP000176420">
    <property type="component" value="Unassembled WGS sequence"/>
</dbReference>
<proteinExistence type="inferred from homology"/>
<evidence type="ECO:0000256" key="1">
    <source>
        <dbReference type="ARBA" id="ARBA00006227"/>
    </source>
</evidence>
<evidence type="ECO:0000256" key="2">
    <source>
        <dbReference type="ARBA" id="ARBA00022980"/>
    </source>
</evidence>
<dbReference type="GO" id="GO:0006412">
    <property type="term" value="P:translation"/>
    <property type="evidence" value="ECO:0007669"/>
    <property type="project" value="UniProtKB-UniRule"/>
</dbReference>
<dbReference type="EMBL" id="MHKI01000026">
    <property type="protein sequence ID" value="OGY86050.1"/>
    <property type="molecule type" value="Genomic_DNA"/>
</dbReference>
<comment type="subunit">
    <text evidence="4">Part of the 50S ribosomal subunit.</text>
</comment>
<evidence type="ECO:0000256" key="4">
    <source>
        <dbReference type="HAMAP-Rule" id="MF_01366"/>
    </source>
</evidence>
<evidence type="ECO:0000313" key="6">
    <source>
        <dbReference type="Proteomes" id="UP000176420"/>
    </source>
</evidence>
<dbReference type="InterPro" id="IPR005822">
    <property type="entry name" value="Ribosomal_uL13"/>
</dbReference>
<dbReference type="GO" id="GO:0005840">
    <property type="term" value="C:ribosome"/>
    <property type="evidence" value="ECO:0007669"/>
    <property type="project" value="UniProtKB-KW"/>
</dbReference>
<dbReference type="GO" id="GO:0003729">
    <property type="term" value="F:mRNA binding"/>
    <property type="evidence" value="ECO:0007669"/>
    <property type="project" value="TreeGrafter"/>
</dbReference>
<dbReference type="SUPFAM" id="SSF52161">
    <property type="entry name" value="Ribosomal protein L13"/>
    <property type="match status" value="1"/>
</dbReference>
<dbReference type="GO" id="GO:1990904">
    <property type="term" value="C:ribonucleoprotein complex"/>
    <property type="evidence" value="ECO:0007669"/>
    <property type="project" value="UniProtKB-KW"/>
</dbReference>
<comment type="caution">
    <text evidence="5">The sequence shown here is derived from an EMBL/GenBank/DDBJ whole genome shotgun (WGS) entry which is preliminary data.</text>
</comment>
<evidence type="ECO:0000313" key="5">
    <source>
        <dbReference type="EMBL" id="OGY86050.1"/>
    </source>
</evidence>